<evidence type="ECO:0000313" key="4">
    <source>
        <dbReference type="Proteomes" id="UP000295151"/>
    </source>
</evidence>
<dbReference type="Pfam" id="PF13453">
    <property type="entry name" value="Zn_ribbon_TFIIB"/>
    <property type="match status" value="1"/>
</dbReference>
<dbReference type="OrthoDB" id="9814037at2"/>
<dbReference type="EMBL" id="SOCE01000001">
    <property type="protein sequence ID" value="TDU90078.1"/>
    <property type="molecule type" value="Genomic_DNA"/>
</dbReference>
<comment type="caution">
    <text evidence="3">The sequence shown here is derived from an EMBL/GenBank/DDBJ whole genome shotgun (WGS) entry which is preliminary data.</text>
</comment>
<name>A0A4R7TF73_9ACTN</name>
<accession>A0A4R7TF73</accession>
<gene>
    <name evidence="3" type="ORF">EV138_3661</name>
</gene>
<keyword evidence="4" id="KW-1185">Reference proteome</keyword>
<reference evidence="3 4" key="1">
    <citation type="submission" date="2019-03" db="EMBL/GenBank/DDBJ databases">
        <title>Genomic Encyclopedia of Type Strains, Phase III (KMG-III): the genomes of soil and plant-associated and newly described type strains.</title>
        <authorList>
            <person name="Whitman W."/>
        </authorList>
    </citation>
    <scope>NUCLEOTIDE SEQUENCE [LARGE SCALE GENOMIC DNA]</scope>
    <source>
        <strain evidence="3 4">VKM Ac-2575</strain>
    </source>
</reference>
<sequence>METLTCPKCQGSMRTYERSGITVDQCTECRGIFLDRGELERLVDAEVAFNAPAPQQARYEEKRSEDKRYGDRRPDDRRYEERKYDDRKYDDRKYDDRKYDGDRRYDDRGNQQYPRKKKKSFFEELFD</sequence>
<evidence type="ECO:0000256" key="1">
    <source>
        <dbReference type="SAM" id="MobiDB-lite"/>
    </source>
</evidence>
<dbReference type="InterPro" id="IPR027392">
    <property type="entry name" value="TF_Znf"/>
</dbReference>
<feature type="domain" description="Transcription factor zinc-finger" evidence="2">
    <location>
        <begin position="5"/>
        <end position="44"/>
    </location>
</feature>
<proteinExistence type="predicted"/>
<organism evidence="3 4">
    <name type="scientific">Kribbella voronezhensis</name>
    <dbReference type="NCBI Taxonomy" id="2512212"/>
    <lineage>
        <taxon>Bacteria</taxon>
        <taxon>Bacillati</taxon>
        <taxon>Actinomycetota</taxon>
        <taxon>Actinomycetes</taxon>
        <taxon>Propionibacteriales</taxon>
        <taxon>Kribbellaceae</taxon>
        <taxon>Kribbella</taxon>
    </lineage>
</organism>
<feature type="region of interest" description="Disordered" evidence="1">
    <location>
        <begin position="53"/>
        <end position="127"/>
    </location>
</feature>
<evidence type="ECO:0000313" key="3">
    <source>
        <dbReference type="EMBL" id="TDU90078.1"/>
    </source>
</evidence>
<dbReference type="Proteomes" id="UP000295151">
    <property type="component" value="Unassembled WGS sequence"/>
</dbReference>
<evidence type="ECO:0000259" key="2">
    <source>
        <dbReference type="Pfam" id="PF13453"/>
    </source>
</evidence>
<feature type="compositionally biased region" description="Basic and acidic residues" evidence="1">
    <location>
        <begin position="58"/>
        <end position="109"/>
    </location>
</feature>
<dbReference type="AlphaFoldDB" id="A0A4R7TF73"/>
<dbReference type="RefSeq" id="WP_133980041.1">
    <property type="nucleotide sequence ID" value="NZ_SOCE01000001.1"/>
</dbReference>
<protein>
    <recommendedName>
        <fullName evidence="2">Transcription factor zinc-finger domain-containing protein</fullName>
    </recommendedName>
</protein>